<evidence type="ECO:0000256" key="1">
    <source>
        <dbReference type="SAM" id="MobiDB-lite"/>
    </source>
</evidence>
<dbReference type="EMBL" id="BOOI01000046">
    <property type="protein sequence ID" value="GIH86442.1"/>
    <property type="molecule type" value="Genomic_DNA"/>
</dbReference>
<feature type="compositionally biased region" description="Basic and acidic residues" evidence="1">
    <location>
        <begin position="554"/>
        <end position="565"/>
    </location>
</feature>
<feature type="region of interest" description="Disordered" evidence="1">
    <location>
        <begin position="508"/>
        <end position="598"/>
    </location>
</feature>
<evidence type="ECO:0000313" key="3">
    <source>
        <dbReference type="Proteomes" id="UP000655044"/>
    </source>
</evidence>
<proteinExistence type="predicted"/>
<evidence type="ECO:0000313" key="2">
    <source>
        <dbReference type="EMBL" id="GIH86442.1"/>
    </source>
</evidence>
<organism evidence="2 3">
    <name type="scientific">Planobispora rosea</name>
    <dbReference type="NCBI Taxonomy" id="35762"/>
    <lineage>
        <taxon>Bacteria</taxon>
        <taxon>Bacillati</taxon>
        <taxon>Actinomycetota</taxon>
        <taxon>Actinomycetes</taxon>
        <taxon>Streptosporangiales</taxon>
        <taxon>Streptosporangiaceae</taxon>
        <taxon>Planobispora</taxon>
    </lineage>
</organism>
<dbReference type="AlphaFoldDB" id="A0A8J3S5S6"/>
<feature type="region of interest" description="Disordered" evidence="1">
    <location>
        <begin position="318"/>
        <end position="341"/>
    </location>
</feature>
<feature type="compositionally biased region" description="Low complexity" evidence="1">
    <location>
        <begin position="1"/>
        <end position="23"/>
    </location>
</feature>
<sequence>MSSPSPAALSDDAPAPEATAADPLDGPDYPPHARIPVKRLEKNPRNTRTDYGITEEFIQTIADGDGPENDLVVFPSPDNPGMFRVHDGHRRLFALQQLANREENGGDRTVWCRIRPELVNNLKGMLLGQLTTSLHHKPLTDPEVGQTLFSLDEMGVDIATLQKATGKSRKDVETAIAAGHLSEDSRAVLAAANRQTTYEEEALLAAQEQDPDVPDDAVEEMRQLIAKGAGINYAINVVTTTRREAAEMARLIDELQTAGVSVTEEMPEEAVSLWRLQDADGATFTEQTHTTCPGHGAYFPSRTRPSFYCTCPQTHGYEPPQARQREEKPKLPTAQVRAGNTAWRESGKERLTWWKGKLATQSDPNQKVLKIIVELLAVDPPEPLRDLFGTIHLKEFFTDLVGKVPSRSTVSKAATGRLTWMLMKRIVAAMEYWMTQPSYSDHLWRTDALGRPESRAVAQRWLQICEKLGHTLQPIEQAVAQGRDYHGDLASSDATGELVTTIDPAAPEAETAHTTDAQPSGAGQTSPGGEIETTSADDNSGARADSEADAPAHATDEPSPDHLDAADAGDYDPDAWVDPTDATTKPIAADQPDAGDDLSAHDLVAVAG</sequence>
<dbReference type="RefSeq" id="WP_189243015.1">
    <property type="nucleotide sequence ID" value="NZ_BMQP01000026.1"/>
</dbReference>
<gene>
    <name evidence="2" type="ORF">Pro02_48500</name>
</gene>
<protein>
    <recommendedName>
        <fullName evidence="4">ParB/Sulfiredoxin domain-containing protein</fullName>
    </recommendedName>
</protein>
<feature type="compositionally biased region" description="Low complexity" evidence="1">
    <location>
        <begin position="508"/>
        <end position="517"/>
    </location>
</feature>
<name>A0A8J3S5S6_PLARO</name>
<feature type="compositionally biased region" description="Polar residues" evidence="1">
    <location>
        <begin position="521"/>
        <end position="538"/>
    </location>
</feature>
<dbReference type="Proteomes" id="UP000655044">
    <property type="component" value="Unassembled WGS sequence"/>
</dbReference>
<comment type="caution">
    <text evidence="2">The sequence shown here is derived from an EMBL/GenBank/DDBJ whole genome shotgun (WGS) entry which is preliminary data.</text>
</comment>
<accession>A0A8J3S5S6</accession>
<keyword evidence="3" id="KW-1185">Reference proteome</keyword>
<reference evidence="2" key="1">
    <citation type="submission" date="2021-01" db="EMBL/GenBank/DDBJ databases">
        <title>Whole genome shotgun sequence of Planobispora rosea NBRC 15558.</title>
        <authorList>
            <person name="Komaki H."/>
            <person name="Tamura T."/>
        </authorList>
    </citation>
    <scope>NUCLEOTIDE SEQUENCE</scope>
    <source>
        <strain evidence="2">NBRC 15558</strain>
    </source>
</reference>
<feature type="region of interest" description="Disordered" evidence="1">
    <location>
        <begin position="1"/>
        <end position="35"/>
    </location>
</feature>
<evidence type="ECO:0008006" key="4">
    <source>
        <dbReference type="Google" id="ProtNLM"/>
    </source>
</evidence>